<protein>
    <submittedName>
        <fullName evidence="1">Uncharacterized protein</fullName>
    </submittedName>
</protein>
<proteinExistence type="predicted"/>
<reference evidence="1 2" key="2">
    <citation type="journal article" date="2022" name="Mol. Ecol. Resour.">
        <title>The genomes of chicory, endive, great burdock and yacon provide insights into Asteraceae paleo-polyploidization history and plant inulin production.</title>
        <authorList>
            <person name="Fan W."/>
            <person name="Wang S."/>
            <person name="Wang H."/>
            <person name="Wang A."/>
            <person name="Jiang F."/>
            <person name="Liu H."/>
            <person name="Zhao H."/>
            <person name="Xu D."/>
            <person name="Zhang Y."/>
        </authorList>
    </citation>
    <scope>NUCLEOTIDE SEQUENCE [LARGE SCALE GENOMIC DNA]</scope>
    <source>
        <strain evidence="2">cv. Yunnan</strain>
        <tissue evidence="1">Leaves</tissue>
    </source>
</reference>
<dbReference type="EMBL" id="CM042040">
    <property type="protein sequence ID" value="KAI3716639.1"/>
    <property type="molecule type" value="Genomic_DNA"/>
</dbReference>
<sequence>MDVRTELYNTDIGTTKNYLSFINVTLSFTVIVLIGAGWPYVKSYLQGKEKKVLMIVIPLQVFGYVASVVIQETGPYIRDWVTWNQVFLLVDLICCCAVIFPVVWSIRSFSKTDAKSARHLSWFCVVVIGYLLVTRIGVFALKVFADYKDQWVCSAAEEMASLVFYLVMFYMFRPVEEDEYVGLDDEGEYEEAPEMAKGYMKN</sequence>
<keyword evidence="2" id="KW-1185">Reference proteome</keyword>
<comment type="caution">
    <text evidence="1">The sequence shown here is derived from an EMBL/GenBank/DDBJ whole genome shotgun (WGS) entry which is preliminary data.</text>
</comment>
<dbReference type="Proteomes" id="UP001056120">
    <property type="component" value="Linkage Group LG23"/>
</dbReference>
<organism evidence="1 2">
    <name type="scientific">Smallanthus sonchifolius</name>
    <dbReference type="NCBI Taxonomy" id="185202"/>
    <lineage>
        <taxon>Eukaryota</taxon>
        <taxon>Viridiplantae</taxon>
        <taxon>Streptophyta</taxon>
        <taxon>Embryophyta</taxon>
        <taxon>Tracheophyta</taxon>
        <taxon>Spermatophyta</taxon>
        <taxon>Magnoliopsida</taxon>
        <taxon>eudicotyledons</taxon>
        <taxon>Gunneridae</taxon>
        <taxon>Pentapetalae</taxon>
        <taxon>asterids</taxon>
        <taxon>campanulids</taxon>
        <taxon>Asterales</taxon>
        <taxon>Asteraceae</taxon>
        <taxon>Asteroideae</taxon>
        <taxon>Heliantheae alliance</taxon>
        <taxon>Millerieae</taxon>
        <taxon>Smallanthus</taxon>
    </lineage>
</organism>
<evidence type="ECO:0000313" key="1">
    <source>
        <dbReference type="EMBL" id="KAI3716639.1"/>
    </source>
</evidence>
<gene>
    <name evidence="1" type="ORF">L1987_67653</name>
</gene>
<accession>A0ACB9B2C5</accession>
<reference evidence="2" key="1">
    <citation type="journal article" date="2022" name="Mol. Ecol. Resour.">
        <title>The genomes of chicory, endive, great burdock and yacon provide insights into Asteraceae palaeo-polyploidization history and plant inulin production.</title>
        <authorList>
            <person name="Fan W."/>
            <person name="Wang S."/>
            <person name="Wang H."/>
            <person name="Wang A."/>
            <person name="Jiang F."/>
            <person name="Liu H."/>
            <person name="Zhao H."/>
            <person name="Xu D."/>
            <person name="Zhang Y."/>
        </authorList>
    </citation>
    <scope>NUCLEOTIDE SEQUENCE [LARGE SCALE GENOMIC DNA]</scope>
    <source>
        <strain evidence="2">cv. Yunnan</strain>
    </source>
</reference>
<evidence type="ECO:0000313" key="2">
    <source>
        <dbReference type="Proteomes" id="UP001056120"/>
    </source>
</evidence>
<name>A0ACB9B2C5_9ASTR</name>